<keyword evidence="2" id="KW-1185">Reference proteome</keyword>
<dbReference type="EMBL" id="BGPR01000013">
    <property type="protein sequence ID" value="GBL77673.1"/>
    <property type="molecule type" value="Genomic_DNA"/>
</dbReference>
<dbReference type="AlphaFoldDB" id="A0A4Y2ACU1"/>
<evidence type="ECO:0000313" key="2">
    <source>
        <dbReference type="Proteomes" id="UP000499080"/>
    </source>
</evidence>
<reference evidence="1 2" key="1">
    <citation type="journal article" date="2019" name="Sci. Rep.">
        <title>Orb-weaving spider Araneus ventricosus genome elucidates the spidroin gene catalogue.</title>
        <authorList>
            <person name="Kono N."/>
            <person name="Nakamura H."/>
            <person name="Ohtoshi R."/>
            <person name="Moran D.A.P."/>
            <person name="Shinohara A."/>
            <person name="Yoshida Y."/>
            <person name="Fujiwara M."/>
            <person name="Mori M."/>
            <person name="Tomita M."/>
            <person name="Arakawa K."/>
        </authorList>
    </citation>
    <scope>NUCLEOTIDE SEQUENCE [LARGE SCALE GENOMIC DNA]</scope>
</reference>
<dbReference type="Proteomes" id="UP000499080">
    <property type="component" value="Unassembled WGS sequence"/>
</dbReference>
<comment type="caution">
    <text evidence="1">The sequence shown here is derived from an EMBL/GenBank/DDBJ whole genome shotgun (WGS) entry which is preliminary data.</text>
</comment>
<evidence type="ECO:0000313" key="1">
    <source>
        <dbReference type="EMBL" id="GBL77673.1"/>
    </source>
</evidence>
<name>A0A4Y2ACU1_ARAVE</name>
<proteinExistence type="predicted"/>
<gene>
    <name evidence="1" type="ORF">AVEN_152900_1</name>
</gene>
<protein>
    <submittedName>
        <fullName evidence="1">Uncharacterized protein</fullName>
    </submittedName>
</protein>
<accession>A0A4Y2ACU1</accession>
<organism evidence="1 2">
    <name type="scientific">Araneus ventricosus</name>
    <name type="common">Orbweaver spider</name>
    <name type="synonym">Epeira ventricosa</name>
    <dbReference type="NCBI Taxonomy" id="182803"/>
    <lineage>
        <taxon>Eukaryota</taxon>
        <taxon>Metazoa</taxon>
        <taxon>Ecdysozoa</taxon>
        <taxon>Arthropoda</taxon>
        <taxon>Chelicerata</taxon>
        <taxon>Arachnida</taxon>
        <taxon>Araneae</taxon>
        <taxon>Araneomorphae</taxon>
        <taxon>Entelegynae</taxon>
        <taxon>Araneoidea</taxon>
        <taxon>Araneidae</taxon>
        <taxon>Araneus</taxon>
    </lineage>
</organism>
<sequence>MKYCENYSCSIQELECRGRSGIEAPRTTFKPVIHVCSTQRKSFSYFLNELHNPCLATTTMYLLLLLYNPAVKMERSLSEPVGYPKFRSNYERFSTLTTGFAVECS</sequence>